<evidence type="ECO:0000256" key="1">
    <source>
        <dbReference type="ARBA" id="ARBA00022630"/>
    </source>
</evidence>
<keyword evidence="2" id="KW-0288">FMN</keyword>
<dbReference type="AlphaFoldDB" id="A0A1W1YY12"/>
<dbReference type="InterPro" id="IPR036188">
    <property type="entry name" value="FAD/NAD-bd_sf"/>
</dbReference>
<dbReference type="InterPro" id="IPR009158">
    <property type="entry name" value="G3P_DH_GlpB_su"/>
</dbReference>
<dbReference type="Proteomes" id="UP000192738">
    <property type="component" value="Unassembled WGS sequence"/>
</dbReference>
<keyword evidence="3" id="KW-0560">Oxidoreductase</keyword>
<dbReference type="RefSeq" id="WP_084574246.1">
    <property type="nucleotide sequence ID" value="NZ_CP155572.1"/>
</dbReference>
<dbReference type="OrthoDB" id="140595at2"/>
<feature type="domain" description="FAD-dependent oxidoreductase 2 FAD-binding" evidence="4">
    <location>
        <begin position="5"/>
        <end position="402"/>
    </location>
</feature>
<dbReference type="InterPro" id="IPR050315">
    <property type="entry name" value="FAD-oxidoreductase_2"/>
</dbReference>
<organism evidence="5 6">
    <name type="scientific">Sporomusa malonica</name>
    <dbReference type="NCBI Taxonomy" id="112901"/>
    <lineage>
        <taxon>Bacteria</taxon>
        <taxon>Bacillati</taxon>
        <taxon>Bacillota</taxon>
        <taxon>Negativicutes</taxon>
        <taxon>Selenomonadales</taxon>
        <taxon>Sporomusaceae</taxon>
        <taxon>Sporomusa</taxon>
    </lineage>
</organism>
<keyword evidence="6" id="KW-1185">Reference proteome</keyword>
<dbReference type="STRING" id="112901.SAMN04488500_102296"/>
<evidence type="ECO:0000313" key="6">
    <source>
        <dbReference type="Proteomes" id="UP000192738"/>
    </source>
</evidence>
<dbReference type="InterPro" id="IPR003953">
    <property type="entry name" value="FAD-dep_OxRdtase_2_FAD-bd"/>
</dbReference>
<dbReference type="GO" id="GO:0004368">
    <property type="term" value="F:glycerol-3-phosphate dehydrogenase (quinone) activity"/>
    <property type="evidence" value="ECO:0007669"/>
    <property type="project" value="InterPro"/>
</dbReference>
<dbReference type="SUPFAM" id="SSF51905">
    <property type="entry name" value="FAD/NAD(P)-binding domain"/>
    <property type="match status" value="1"/>
</dbReference>
<dbReference type="Pfam" id="PF00890">
    <property type="entry name" value="FAD_binding_2"/>
    <property type="match status" value="1"/>
</dbReference>
<evidence type="ECO:0000259" key="4">
    <source>
        <dbReference type="Pfam" id="PF00890"/>
    </source>
</evidence>
<name>A0A1W1YY12_9FIRM</name>
<accession>A0A1W1YY12</accession>
<evidence type="ECO:0000256" key="2">
    <source>
        <dbReference type="ARBA" id="ARBA00022643"/>
    </source>
</evidence>
<protein>
    <submittedName>
        <fullName evidence="5">Glycerol 3-phosphate dehydrogenase (Quinone) subunit B</fullName>
    </submittedName>
</protein>
<dbReference type="NCBIfam" id="TIGR03378">
    <property type="entry name" value="glycerol3P_GlpB"/>
    <property type="match status" value="1"/>
</dbReference>
<dbReference type="GO" id="GO:0009331">
    <property type="term" value="C:glycerol-3-phosphate dehydrogenase (FAD) complex"/>
    <property type="evidence" value="ECO:0007669"/>
    <property type="project" value="InterPro"/>
</dbReference>
<proteinExistence type="predicted"/>
<evidence type="ECO:0000256" key="3">
    <source>
        <dbReference type="ARBA" id="ARBA00023002"/>
    </source>
</evidence>
<dbReference type="PANTHER" id="PTHR43400">
    <property type="entry name" value="FUMARATE REDUCTASE"/>
    <property type="match status" value="1"/>
</dbReference>
<dbReference type="EMBL" id="FWXI01000002">
    <property type="protein sequence ID" value="SMC41006.1"/>
    <property type="molecule type" value="Genomic_DNA"/>
</dbReference>
<reference evidence="5 6" key="1">
    <citation type="submission" date="2017-04" db="EMBL/GenBank/DDBJ databases">
        <authorList>
            <person name="Afonso C.L."/>
            <person name="Miller P.J."/>
            <person name="Scott M.A."/>
            <person name="Spackman E."/>
            <person name="Goraichik I."/>
            <person name="Dimitrov K.M."/>
            <person name="Suarez D.L."/>
            <person name="Swayne D.E."/>
        </authorList>
    </citation>
    <scope>NUCLEOTIDE SEQUENCE [LARGE SCALE GENOMIC DNA]</scope>
    <source>
        <strain evidence="5 6">DSM 5090</strain>
    </source>
</reference>
<evidence type="ECO:0000313" key="5">
    <source>
        <dbReference type="EMBL" id="SMC41006.1"/>
    </source>
</evidence>
<dbReference type="PIRSF" id="PIRSF000141">
    <property type="entry name" value="Anaerobic_G3P_dh"/>
    <property type="match status" value="1"/>
</dbReference>
<dbReference type="Gene3D" id="3.50.50.60">
    <property type="entry name" value="FAD/NAD(P)-binding domain"/>
    <property type="match status" value="2"/>
</dbReference>
<sequence length="414" mass="44185">MRTSDVIVIGGGLAGLTAAIVAAGRGKEVTLMTSGAGTLAIGGGTIDMLGYLEDNTTVYSPRDGLGRLAEDHPYSKVGSQVMEDAVQFFLTMCKEEGFAYTGSMDSTQWLPTAVGTLKPSCLVPLTMDISLLKAANHVVVAGFSRLKDYFPELVIKGLSKLPGYQKEYEKVVIETGFTGGRDVTTLDIARWLDTAAGQQACYEQLGKHIKPGSVVIIPPVLGSRPNYDVRNKLEQALSCKFVETVIMPTAITGLRLRAMLLNRAKKLGVKIMEQAHAAWAVKDGSRVMSVVTSNIDRERAYSTQAVILATGGFFGGGIVADPDTVHEAVLQLPVEAPTDREEWGTLKLFSGAAQPFAKIGIKVDSSLRPVDAQGKVLLENVYIAGRNLAGYDYCLEKSGNGVALVTGYKAGLTC</sequence>
<keyword evidence="1" id="KW-0285">Flavoprotein</keyword>
<gene>
    <name evidence="5" type="ORF">SAMN04488500_102296</name>
</gene>